<evidence type="ECO:0000259" key="9">
    <source>
        <dbReference type="Pfam" id="PF06144"/>
    </source>
</evidence>
<evidence type="ECO:0000256" key="6">
    <source>
        <dbReference type="ARBA" id="ARBA00022932"/>
    </source>
</evidence>
<keyword evidence="4 10" id="KW-0548">Nucleotidyltransferase</keyword>
<dbReference type="InterPro" id="IPR027417">
    <property type="entry name" value="P-loop_NTPase"/>
</dbReference>
<organism evidence="10 11">
    <name type="scientific">Candidatus Aphodousia faecigallinarum</name>
    <dbReference type="NCBI Taxonomy" id="2840677"/>
    <lineage>
        <taxon>Bacteria</taxon>
        <taxon>Pseudomonadati</taxon>
        <taxon>Pseudomonadota</taxon>
        <taxon>Betaproteobacteria</taxon>
        <taxon>Burkholderiales</taxon>
        <taxon>Sutterellaceae</taxon>
        <taxon>Sutterellaceae incertae sedis</taxon>
        <taxon>Candidatus Aphodousia</taxon>
    </lineage>
</organism>
<dbReference type="GO" id="GO:0006261">
    <property type="term" value="P:DNA-templated DNA replication"/>
    <property type="evidence" value="ECO:0007669"/>
    <property type="project" value="TreeGrafter"/>
</dbReference>
<reference evidence="10" key="1">
    <citation type="submission" date="2020-10" db="EMBL/GenBank/DDBJ databases">
        <authorList>
            <person name="Gilroy R."/>
        </authorList>
    </citation>
    <scope>NUCLEOTIDE SEQUENCE</scope>
    <source>
        <strain evidence="10">7463</strain>
    </source>
</reference>
<evidence type="ECO:0000256" key="1">
    <source>
        <dbReference type="ARBA" id="ARBA00012417"/>
    </source>
</evidence>
<evidence type="ECO:0000256" key="5">
    <source>
        <dbReference type="ARBA" id="ARBA00022705"/>
    </source>
</evidence>
<dbReference type="EC" id="2.7.7.7" evidence="1"/>
<evidence type="ECO:0000313" key="10">
    <source>
        <dbReference type="EMBL" id="HIU37009.1"/>
    </source>
</evidence>
<dbReference type="GO" id="GO:0003887">
    <property type="term" value="F:DNA-directed DNA polymerase activity"/>
    <property type="evidence" value="ECO:0007669"/>
    <property type="project" value="UniProtKB-KW"/>
</dbReference>
<comment type="caution">
    <text evidence="10">The sequence shown here is derived from an EMBL/GenBank/DDBJ whole genome shotgun (WGS) entry which is preliminary data.</text>
</comment>
<reference evidence="10" key="2">
    <citation type="journal article" date="2021" name="PeerJ">
        <title>Extensive microbial diversity within the chicken gut microbiome revealed by metagenomics and culture.</title>
        <authorList>
            <person name="Gilroy R."/>
            <person name="Ravi A."/>
            <person name="Getino M."/>
            <person name="Pursley I."/>
            <person name="Horton D.L."/>
            <person name="Alikhan N.F."/>
            <person name="Baker D."/>
            <person name="Gharbi K."/>
            <person name="Hall N."/>
            <person name="Watson M."/>
            <person name="Adriaenssens E.M."/>
            <person name="Foster-Nyarko E."/>
            <person name="Jarju S."/>
            <person name="Secka A."/>
            <person name="Antonio M."/>
            <person name="Oren A."/>
            <person name="Chaudhuri R.R."/>
            <person name="La Ragione R."/>
            <person name="Hildebrand F."/>
            <person name="Pallen M.J."/>
        </authorList>
    </citation>
    <scope>NUCLEOTIDE SEQUENCE</scope>
    <source>
        <strain evidence="10">7463</strain>
    </source>
</reference>
<dbReference type="Gene3D" id="1.20.272.10">
    <property type="match status" value="1"/>
</dbReference>
<evidence type="ECO:0000313" key="11">
    <source>
        <dbReference type="Proteomes" id="UP000824083"/>
    </source>
</evidence>
<name>A0A9D1IJ81_9BURK</name>
<evidence type="ECO:0000256" key="8">
    <source>
        <dbReference type="ARBA" id="ARBA00049244"/>
    </source>
</evidence>
<dbReference type="Proteomes" id="UP000824083">
    <property type="component" value="Unassembled WGS sequence"/>
</dbReference>
<keyword evidence="3 10" id="KW-0808">Transferase</keyword>
<protein>
    <recommendedName>
        <fullName evidence="2">DNA polymerase III subunit delta</fullName>
        <ecNumber evidence="1">2.7.7.7</ecNumber>
    </recommendedName>
</protein>
<dbReference type="SUPFAM" id="SSF52540">
    <property type="entry name" value="P-loop containing nucleoside triphosphate hydrolases"/>
    <property type="match status" value="1"/>
</dbReference>
<evidence type="ECO:0000256" key="4">
    <source>
        <dbReference type="ARBA" id="ARBA00022695"/>
    </source>
</evidence>
<dbReference type="AlphaFoldDB" id="A0A9D1IJ81"/>
<gene>
    <name evidence="10" type="primary">holA</name>
    <name evidence="10" type="ORF">IAC56_01875</name>
</gene>
<dbReference type="GO" id="GO:0003677">
    <property type="term" value="F:DNA binding"/>
    <property type="evidence" value="ECO:0007669"/>
    <property type="project" value="InterPro"/>
</dbReference>
<dbReference type="CDD" id="cd18138">
    <property type="entry name" value="HLD_clamp_pol_III_delta"/>
    <property type="match status" value="1"/>
</dbReference>
<dbReference type="InterPro" id="IPR005790">
    <property type="entry name" value="DNA_polIII_delta"/>
</dbReference>
<dbReference type="InterPro" id="IPR008921">
    <property type="entry name" value="DNA_pol3_clamp-load_cplx_C"/>
</dbReference>
<comment type="similarity">
    <text evidence="7">Belongs to the DNA polymerase HolA subunit family.</text>
</comment>
<dbReference type="InterPro" id="IPR010372">
    <property type="entry name" value="DNA_pol3_delta_N"/>
</dbReference>
<keyword evidence="6" id="KW-0239">DNA-directed DNA polymerase</keyword>
<evidence type="ECO:0000256" key="7">
    <source>
        <dbReference type="ARBA" id="ARBA00034754"/>
    </source>
</evidence>
<sequence>MNIKSEELQAVIEQERAQGSLSPLWIIVGEEPLLALEAGDALRHAAKDLGYSERVVLAMSSVSDWSPLIDEVSSVSLFDDKKLIELRFLSSGPGIKGAKVLAQFAELVPQIDSTVTVIHLTQTDYSTQKSAWFKALAACGHVILCQPISRAKYPNWIRERLRRQSQTMQEQALSFFAEQTEGNLMAAKQELMKLELLYPGKELTVKEVEDCVMNVSRYSIDDLLEAIAQADVARTTRTVNGMQSEDEPMPFILMRLSSFLRDTLALTVDRQAPVMPSTRALTAQLARRSSSSKIANMLSRCADLDRLAKGLSVQNKDDVWSELKTLCVFLAHSPKRN</sequence>
<dbReference type="PANTHER" id="PTHR34388:SF1">
    <property type="entry name" value="DNA POLYMERASE III SUBUNIT DELTA"/>
    <property type="match status" value="1"/>
</dbReference>
<feature type="domain" description="DNA polymerase III delta N-terminal" evidence="9">
    <location>
        <begin position="26"/>
        <end position="146"/>
    </location>
</feature>
<dbReference type="PANTHER" id="PTHR34388">
    <property type="entry name" value="DNA POLYMERASE III SUBUNIT DELTA"/>
    <property type="match status" value="1"/>
</dbReference>
<accession>A0A9D1IJ81</accession>
<proteinExistence type="inferred from homology"/>
<keyword evidence="5" id="KW-0235">DNA replication</keyword>
<dbReference type="Gene3D" id="3.40.50.300">
    <property type="entry name" value="P-loop containing nucleotide triphosphate hydrolases"/>
    <property type="match status" value="1"/>
</dbReference>
<dbReference type="SUPFAM" id="SSF48019">
    <property type="entry name" value="post-AAA+ oligomerization domain-like"/>
    <property type="match status" value="1"/>
</dbReference>
<dbReference type="EMBL" id="DVMY01000032">
    <property type="protein sequence ID" value="HIU37009.1"/>
    <property type="molecule type" value="Genomic_DNA"/>
</dbReference>
<evidence type="ECO:0000256" key="3">
    <source>
        <dbReference type="ARBA" id="ARBA00022679"/>
    </source>
</evidence>
<dbReference type="NCBIfam" id="TIGR01128">
    <property type="entry name" value="holA"/>
    <property type="match status" value="1"/>
</dbReference>
<dbReference type="Pfam" id="PF06144">
    <property type="entry name" value="DNA_pol3_delta"/>
    <property type="match status" value="1"/>
</dbReference>
<dbReference type="GO" id="GO:0009360">
    <property type="term" value="C:DNA polymerase III complex"/>
    <property type="evidence" value="ECO:0007669"/>
    <property type="project" value="InterPro"/>
</dbReference>
<dbReference type="Gene3D" id="1.10.8.60">
    <property type="match status" value="1"/>
</dbReference>
<evidence type="ECO:0000256" key="2">
    <source>
        <dbReference type="ARBA" id="ARBA00017703"/>
    </source>
</evidence>
<comment type="catalytic activity">
    <reaction evidence="8">
        <text>DNA(n) + a 2'-deoxyribonucleoside 5'-triphosphate = DNA(n+1) + diphosphate</text>
        <dbReference type="Rhea" id="RHEA:22508"/>
        <dbReference type="Rhea" id="RHEA-COMP:17339"/>
        <dbReference type="Rhea" id="RHEA-COMP:17340"/>
        <dbReference type="ChEBI" id="CHEBI:33019"/>
        <dbReference type="ChEBI" id="CHEBI:61560"/>
        <dbReference type="ChEBI" id="CHEBI:173112"/>
        <dbReference type="EC" id="2.7.7.7"/>
    </reaction>
</comment>